<feature type="compositionally biased region" description="Low complexity" evidence="1">
    <location>
        <begin position="43"/>
        <end position="57"/>
    </location>
</feature>
<evidence type="ECO:0000256" key="1">
    <source>
        <dbReference type="SAM" id="MobiDB-lite"/>
    </source>
</evidence>
<feature type="chain" id="PRO_5018334376" description="Mid2 domain-containing protein" evidence="3">
    <location>
        <begin position="27"/>
        <end position="140"/>
    </location>
</feature>
<evidence type="ECO:0000313" key="4">
    <source>
        <dbReference type="EMBL" id="RPB06123.1"/>
    </source>
</evidence>
<keyword evidence="2" id="KW-1133">Transmembrane helix</keyword>
<dbReference type="EMBL" id="ML120351">
    <property type="protein sequence ID" value="RPB06123.1"/>
    <property type="molecule type" value="Genomic_DNA"/>
</dbReference>
<keyword evidence="3" id="KW-0732">Signal</keyword>
<proteinExistence type="predicted"/>
<evidence type="ECO:0000313" key="5">
    <source>
        <dbReference type="Proteomes" id="UP000276215"/>
    </source>
</evidence>
<evidence type="ECO:0008006" key="6">
    <source>
        <dbReference type="Google" id="ProtNLM"/>
    </source>
</evidence>
<name>A0A3N4K6V4_9PEZI</name>
<gene>
    <name evidence="4" type="ORF">L873DRAFT_1785235</name>
</gene>
<organism evidence="4 5">
    <name type="scientific">Choiromyces venosus 120613-1</name>
    <dbReference type="NCBI Taxonomy" id="1336337"/>
    <lineage>
        <taxon>Eukaryota</taxon>
        <taxon>Fungi</taxon>
        <taxon>Dikarya</taxon>
        <taxon>Ascomycota</taxon>
        <taxon>Pezizomycotina</taxon>
        <taxon>Pezizomycetes</taxon>
        <taxon>Pezizales</taxon>
        <taxon>Tuberaceae</taxon>
        <taxon>Choiromyces</taxon>
    </lineage>
</organism>
<feature type="region of interest" description="Disordered" evidence="1">
    <location>
        <begin position="36"/>
        <end position="68"/>
    </location>
</feature>
<evidence type="ECO:0000256" key="2">
    <source>
        <dbReference type="SAM" id="Phobius"/>
    </source>
</evidence>
<keyword evidence="2" id="KW-0812">Transmembrane</keyword>
<feature type="transmembrane region" description="Helical" evidence="2">
    <location>
        <begin position="77"/>
        <end position="99"/>
    </location>
</feature>
<protein>
    <recommendedName>
        <fullName evidence="6">Mid2 domain-containing protein</fullName>
    </recommendedName>
</protein>
<dbReference type="OrthoDB" id="10452615at2759"/>
<sequence>MSTTSFSSMLFALLLLILQSITAVSALPTITTTSAELETRQTSDSNRNRNNNNDDNNVISPNADGDTGSNKVTPGQIVGVVIGALCVVALALIFWYCFVQHQRRKRELRASEEKATAIENTKRADPSYDYARSIDARSFC</sequence>
<accession>A0A3N4K6V4</accession>
<keyword evidence="2" id="KW-0472">Membrane</keyword>
<evidence type="ECO:0000256" key="3">
    <source>
        <dbReference type="SAM" id="SignalP"/>
    </source>
</evidence>
<feature type="signal peptide" evidence="3">
    <location>
        <begin position="1"/>
        <end position="26"/>
    </location>
</feature>
<keyword evidence="5" id="KW-1185">Reference proteome</keyword>
<reference evidence="4 5" key="1">
    <citation type="journal article" date="2018" name="Nat. Ecol. Evol.">
        <title>Pezizomycetes genomes reveal the molecular basis of ectomycorrhizal truffle lifestyle.</title>
        <authorList>
            <person name="Murat C."/>
            <person name="Payen T."/>
            <person name="Noel B."/>
            <person name="Kuo A."/>
            <person name="Morin E."/>
            <person name="Chen J."/>
            <person name="Kohler A."/>
            <person name="Krizsan K."/>
            <person name="Balestrini R."/>
            <person name="Da Silva C."/>
            <person name="Montanini B."/>
            <person name="Hainaut M."/>
            <person name="Levati E."/>
            <person name="Barry K.W."/>
            <person name="Belfiori B."/>
            <person name="Cichocki N."/>
            <person name="Clum A."/>
            <person name="Dockter R.B."/>
            <person name="Fauchery L."/>
            <person name="Guy J."/>
            <person name="Iotti M."/>
            <person name="Le Tacon F."/>
            <person name="Lindquist E.A."/>
            <person name="Lipzen A."/>
            <person name="Malagnac F."/>
            <person name="Mello A."/>
            <person name="Molinier V."/>
            <person name="Miyauchi S."/>
            <person name="Poulain J."/>
            <person name="Riccioni C."/>
            <person name="Rubini A."/>
            <person name="Sitrit Y."/>
            <person name="Splivallo R."/>
            <person name="Traeger S."/>
            <person name="Wang M."/>
            <person name="Zifcakova L."/>
            <person name="Wipf D."/>
            <person name="Zambonelli A."/>
            <person name="Paolocci F."/>
            <person name="Nowrousian M."/>
            <person name="Ottonello S."/>
            <person name="Baldrian P."/>
            <person name="Spatafora J.W."/>
            <person name="Henrissat B."/>
            <person name="Nagy L.G."/>
            <person name="Aury J.M."/>
            <person name="Wincker P."/>
            <person name="Grigoriev I.V."/>
            <person name="Bonfante P."/>
            <person name="Martin F.M."/>
        </authorList>
    </citation>
    <scope>NUCLEOTIDE SEQUENCE [LARGE SCALE GENOMIC DNA]</scope>
    <source>
        <strain evidence="4 5">120613-1</strain>
    </source>
</reference>
<dbReference type="AlphaFoldDB" id="A0A3N4K6V4"/>
<dbReference type="Proteomes" id="UP000276215">
    <property type="component" value="Unassembled WGS sequence"/>
</dbReference>